<name>A0A2U7P3D0_9VIRU</name>
<reference evidence="1" key="1">
    <citation type="submission" date="2017-05" db="EMBL/GenBank/DDBJ databases">
        <title>The virome of a scalding spring: bacteriophages and archaeal viruses share the pool.</title>
        <authorList>
            <person name="Zablocki O.D.J."/>
            <person name="van Zyl L.J."/>
            <person name="Kirby B."/>
            <person name="Trindade M.I."/>
        </authorList>
    </citation>
    <scope>NUCLEOTIDE SEQUENCE</scope>
</reference>
<proteinExistence type="predicted"/>
<accession>A0A2U7P3D0</accession>
<evidence type="ECO:0000313" key="1">
    <source>
        <dbReference type="EMBL" id="ASV43908.1"/>
    </source>
</evidence>
<sequence length="358" mass="39255">MSGIFGALNINDTDRVYLSTLGQNVIYDAIQTLLERYNAEISAAMSVFVEAETDAHVERYKLPGGGRLQRLGNQAPSGAVKTVGSWDVGYPLEGFGATLAGNRIDMSYMTVQDLDRHLDTIFFMDTNTVRYEMLRALLNNTARTFVDPIWGSLTVQPLANGDAVNYPPVLGSENEATENHYYGTGYTESAISDANDPYITIRDELEEHFGAPTGGSNIVAFINNSTTPKTLALTKFDPVSDRFVLQASNKEYAVASLPNVPGRVLGRHAAGVWIVEWRWIPSGYILGIDLDAPKPLKKRVDPAYTGLPRGLSLIARDANYPIESSYYENRFGFGVGNRLNGVVLQLTNSTSYTVPSGY</sequence>
<organism evidence="1">
    <name type="scientific">Hot spring virus BHS1</name>
    <dbReference type="NCBI Taxonomy" id="2024351"/>
    <lineage>
        <taxon>Viruses</taxon>
    </lineage>
</organism>
<protein>
    <submittedName>
        <fullName evidence="1">Putative capsid protein</fullName>
    </submittedName>
</protein>
<dbReference type="EMBL" id="MF098556">
    <property type="protein sequence ID" value="ASV43908.1"/>
    <property type="molecule type" value="Genomic_DNA"/>
</dbReference>